<dbReference type="EMBL" id="VOIH02000006">
    <property type="protein sequence ID" value="KAF3443672.1"/>
    <property type="molecule type" value="Genomic_DNA"/>
</dbReference>
<evidence type="ECO:0000256" key="4">
    <source>
        <dbReference type="ARBA" id="ARBA00007293"/>
    </source>
</evidence>
<dbReference type="InterPro" id="IPR004241">
    <property type="entry name" value="Atg8-like"/>
</dbReference>
<protein>
    <recommendedName>
        <fullName evidence="12">Autophagy-related protein</fullName>
    </recommendedName>
</protein>
<evidence type="ECO:0000313" key="13">
    <source>
        <dbReference type="EMBL" id="KAF3443672.1"/>
    </source>
</evidence>
<dbReference type="GO" id="GO:0015031">
    <property type="term" value="P:protein transport"/>
    <property type="evidence" value="ECO:0007669"/>
    <property type="project" value="UniProtKB-KW"/>
</dbReference>
<keyword evidence="6" id="KW-0833">Ubl conjugation pathway</keyword>
<dbReference type="Proteomes" id="UP000796880">
    <property type="component" value="Unassembled WGS sequence"/>
</dbReference>
<evidence type="ECO:0000256" key="3">
    <source>
        <dbReference type="ARBA" id="ARBA00004370"/>
    </source>
</evidence>
<evidence type="ECO:0000256" key="12">
    <source>
        <dbReference type="RuleBase" id="RU004384"/>
    </source>
</evidence>
<dbReference type="GO" id="GO:0006914">
    <property type="term" value="P:autophagy"/>
    <property type="evidence" value="ECO:0007669"/>
    <property type="project" value="UniProtKB-KW"/>
</dbReference>
<comment type="function">
    <text evidence="1">Ubiquitin-like modifier involved in autophagosomes formation. May mediate the delivery of the autophagosomes to the vacuole via the microtubule cytoskeleton.</text>
</comment>
<keyword evidence="7" id="KW-0653">Protein transport</keyword>
<evidence type="ECO:0000256" key="6">
    <source>
        <dbReference type="ARBA" id="ARBA00022786"/>
    </source>
</evidence>
<comment type="caution">
    <text evidence="13">The sequence shown here is derived from an EMBL/GenBank/DDBJ whole genome shotgun (WGS) entry which is preliminary data.</text>
</comment>
<evidence type="ECO:0000256" key="10">
    <source>
        <dbReference type="ARBA" id="ARBA00023288"/>
    </source>
</evidence>
<dbReference type="SUPFAM" id="SSF54236">
    <property type="entry name" value="Ubiquitin-like"/>
    <property type="match status" value="1"/>
</dbReference>
<evidence type="ECO:0000256" key="5">
    <source>
        <dbReference type="ARBA" id="ARBA00022701"/>
    </source>
</evidence>
<dbReference type="Pfam" id="PF02991">
    <property type="entry name" value="ATG8"/>
    <property type="match status" value="1"/>
</dbReference>
<name>A0A8K0H0W9_9ROSA</name>
<keyword evidence="10 11" id="KW-0449">Lipoprotein</keyword>
<evidence type="ECO:0000256" key="8">
    <source>
        <dbReference type="ARBA" id="ARBA00023136"/>
    </source>
</evidence>
<keyword evidence="14" id="KW-1185">Reference proteome</keyword>
<reference evidence="13" key="1">
    <citation type="submission" date="2020-03" db="EMBL/GenBank/DDBJ databases">
        <title>A high-quality chromosome-level genome assembly of a woody plant with both climbing and erect habits, Rhamnella rubrinervis.</title>
        <authorList>
            <person name="Lu Z."/>
            <person name="Yang Y."/>
            <person name="Zhu X."/>
            <person name="Sun Y."/>
        </authorList>
    </citation>
    <scope>NUCLEOTIDE SEQUENCE</scope>
    <source>
        <strain evidence="13">BYM</strain>
        <tissue evidence="13">Leaf</tissue>
    </source>
</reference>
<keyword evidence="5" id="KW-0493">Microtubule</keyword>
<proteinExistence type="inferred from homology"/>
<keyword evidence="8" id="KW-0472">Membrane</keyword>
<feature type="lipid moiety-binding region" description="Phosphatidylserine amidated glycine; alternate" evidence="11">
    <location>
        <position position="94"/>
    </location>
</feature>
<keyword evidence="12" id="KW-0072">Autophagy</keyword>
<dbReference type="GO" id="GO:0005874">
    <property type="term" value="C:microtubule"/>
    <property type="evidence" value="ECO:0007669"/>
    <property type="project" value="UniProtKB-KW"/>
</dbReference>
<accession>A0A8K0H0W9</accession>
<evidence type="ECO:0000313" key="14">
    <source>
        <dbReference type="Proteomes" id="UP000796880"/>
    </source>
</evidence>
<evidence type="ECO:0000256" key="1">
    <source>
        <dbReference type="ARBA" id="ARBA00003307"/>
    </source>
</evidence>
<organism evidence="13 14">
    <name type="scientific">Rhamnella rubrinervis</name>
    <dbReference type="NCBI Taxonomy" id="2594499"/>
    <lineage>
        <taxon>Eukaryota</taxon>
        <taxon>Viridiplantae</taxon>
        <taxon>Streptophyta</taxon>
        <taxon>Embryophyta</taxon>
        <taxon>Tracheophyta</taxon>
        <taxon>Spermatophyta</taxon>
        <taxon>Magnoliopsida</taxon>
        <taxon>eudicotyledons</taxon>
        <taxon>Gunneridae</taxon>
        <taxon>Pentapetalae</taxon>
        <taxon>rosids</taxon>
        <taxon>fabids</taxon>
        <taxon>Rosales</taxon>
        <taxon>Rhamnaceae</taxon>
        <taxon>rhamnoid group</taxon>
        <taxon>Rhamneae</taxon>
        <taxon>Rhamnella</taxon>
    </lineage>
</organism>
<evidence type="ECO:0000256" key="2">
    <source>
        <dbReference type="ARBA" id="ARBA00004245"/>
    </source>
</evidence>
<sequence length="96" mass="10972">MAKSSFKVIVERAEESDVPEIDMKRYLVPADMSAGQFVLVVRKRIKLSPENDISIFVRNIPQPNAAMMISAIDRENEDEDGFPLHDQLWDNTFGTF</sequence>
<dbReference type="InterPro" id="IPR029071">
    <property type="entry name" value="Ubiquitin-like_domsf"/>
</dbReference>
<evidence type="ECO:0000256" key="7">
    <source>
        <dbReference type="ARBA" id="ARBA00022927"/>
    </source>
</evidence>
<dbReference type="AlphaFoldDB" id="A0A8K0H0W9"/>
<dbReference type="GO" id="GO:0016020">
    <property type="term" value="C:membrane"/>
    <property type="evidence" value="ECO:0007669"/>
    <property type="project" value="UniProtKB-SubCell"/>
</dbReference>
<comment type="similarity">
    <text evidence="4 12">Belongs to the ATG8 family.</text>
</comment>
<keyword evidence="9" id="KW-0963">Cytoplasm</keyword>
<comment type="subcellular location">
    <subcellularLocation>
        <location evidence="2">Cytoplasm</location>
        <location evidence="2">Cytoskeleton</location>
    </subcellularLocation>
    <subcellularLocation>
        <location evidence="3">Membrane</location>
    </subcellularLocation>
</comment>
<keyword evidence="7" id="KW-0813">Transport</keyword>
<keyword evidence="9" id="KW-0206">Cytoskeleton</keyword>
<gene>
    <name evidence="13" type="ORF">FNV43_RR13362</name>
</gene>
<evidence type="ECO:0000256" key="11">
    <source>
        <dbReference type="PIRSR" id="PIRSR604241-50"/>
    </source>
</evidence>
<evidence type="ECO:0000256" key="9">
    <source>
        <dbReference type="ARBA" id="ARBA00023212"/>
    </source>
</evidence>
<dbReference type="PANTHER" id="PTHR10969">
    <property type="entry name" value="MICROTUBULE-ASSOCIATED PROTEINS 1A/1B LIGHT CHAIN 3-RELATED"/>
    <property type="match status" value="1"/>
</dbReference>
<dbReference type="OrthoDB" id="6738456at2759"/>
<dbReference type="GO" id="GO:0005776">
    <property type="term" value="C:autophagosome"/>
    <property type="evidence" value="ECO:0007669"/>
    <property type="project" value="UniProtKB-ARBA"/>
</dbReference>
<dbReference type="Gene3D" id="3.10.20.90">
    <property type="entry name" value="Phosphatidylinositol 3-kinase Catalytic Subunit, Chain A, domain 1"/>
    <property type="match status" value="1"/>
</dbReference>